<proteinExistence type="predicted"/>
<accession>A0A4P8L003</accession>
<gene>
    <name evidence="1" type="ORF">FDQ92_01085</name>
</gene>
<evidence type="ECO:0000313" key="2">
    <source>
        <dbReference type="Proteomes" id="UP000298602"/>
    </source>
</evidence>
<dbReference type="AlphaFoldDB" id="A0A4P8L003"/>
<dbReference type="EMBL" id="CP040098">
    <property type="protein sequence ID" value="QCQ20914.1"/>
    <property type="molecule type" value="Genomic_DNA"/>
</dbReference>
<dbReference type="KEGG" id="dax:FDQ92_01085"/>
<dbReference type="Proteomes" id="UP000298602">
    <property type="component" value="Chromosome"/>
</dbReference>
<dbReference type="RefSeq" id="WP_137422884.1">
    <property type="nucleotide sequence ID" value="NZ_CP040098.1"/>
</dbReference>
<reference evidence="1 2" key="1">
    <citation type="submission" date="2019-05" db="EMBL/GenBank/DDBJ databases">
        <title>The Complete Genome Sequence of the n-alkane-degrading Desulfoglaeba alkanexedens ALDC reveals multiple alkylsuccinate synthase gene clusters.</title>
        <authorList>
            <person name="Callaghan A.V."/>
            <person name="Davidova I.A."/>
            <person name="Duncan K.E."/>
            <person name="Morris B."/>
            <person name="McInerney M.J."/>
        </authorList>
    </citation>
    <scope>NUCLEOTIDE SEQUENCE [LARGE SCALE GENOMIC DNA]</scope>
    <source>
        <strain evidence="1 2">ALDC</strain>
    </source>
</reference>
<dbReference type="OrthoDB" id="5517710at2"/>
<name>A0A4P8L003_9BACT</name>
<reference evidence="1 2" key="2">
    <citation type="submission" date="2019-05" db="EMBL/GenBank/DDBJ databases">
        <authorList>
            <person name="Suflita J.M."/>
            <person name="Marks C.R."/>
        </authorList>
    </citation>
    <scope>NUCLEOTIDE SEQUENCE [LARGE SCALE GENOMIC DNA]</scope>
    <source>
        <strain evidence="1 2">ALDC</strain>
    </source>
</reference>
<evidence type="ECO:0000313" key="1">
    <source>
        <dbReference type="EMBL" id="QCQ20914.1"/>
    </source>
</evidence>
<sequence>MEQEALYRRIGRSVLWLLVLFSAGCAATVQPKEAAAPPKPNPPVFDDSFTVSSMWLGKVLRIYVEGHDPDGDMSHIWFVVSQLGGHMWSNHTVRLEGSKQANFKGYVELPTPSFRSRSGWETLRIEMKIRDQVGHYSGIRVHEVRLGKPTKEEVPSKWADAERLGVIYFDFDLGGDGEESDGMDSSWAH</sequence>
<organism evidence="1 2">
    <name type="scientific">Desulfoglaeba alkanexedens ALDC</name>
    <dbReference type="NCBI Taxonomy" id="980445"/>
    <lineage>
        <taxon>Bacteria</taxon>
        <taxon>Pseudomonadati</taxon>
        <taxon>Thermodesulfobacteriota</taxon>
        <taxon>Syntrophobacteria</taxon>
        <taxon>Syntrophobacterales</taxon>
        <taxon>Syntrophobacteraceae</taxon>
        <taxon>Desulfoglaeba</taxon>
    </lineage>
</organism>
<protein>
    <submittedName>
        <fullName evidence="1">Uncharacterized protein</fullName>
    </submittedName>
</protein>
<keyword evidence="2" id="KW-1185">Reference proteome</keyword>